<proteinExistence type="predicted"/>
<dbReference type="OrthoDB" id="3224137at2"/>
<protein>
    <recommendedName>
        <fullName evidence="4">DUF2130 domain-containing protein</fullName>
    </recommendedName>
</protein>
<keyword evidence="3" id="KW-1185">Reference proteome</keyword>
<sequence>MNEIICPNCKKAFKVDEAGFADILKQVRDHQFEEELNNRLALAEKEKESAVKLAEANIRNSLQEQLAKKDNELTLLKANSDADLADKLAKKEAEIAEMKSRIQNAEMDKKLSVSEAVKIIEKERDNLANNLKIKETETQLLEKSIKEQFSNRLIAKDETIKMKDDEIARLKDFKQKLSTKMVGETLEQHCETEFNKLRATAFQNAYFEKDNDSKTGNKGDFIYKETDDTGNEIISIMFEMKNENDETATKKRNEDFFAKLDKDRKDKNCEYAVLVSLLESENEFYNTGIVDVSHRFEKMYVVRPQFFIPIITLLRNAAMNSLKYKAELNLMRNQNVDITNFEEKIDAFRKGFAYNYDLASRKFKTAIDEIDKTISHLQKTKDALLSSENNLRLANNKADDLTIKKLTHGNPTMKAKFDALSDRSEIE</sequence>
<feature type="coiled-coil region" evidence="1">
    <location>
        <begin position="377"/>
        <end position="404"/>
    </location>
</feature>
<evidence type="ECO:0000313" key="2">
    <source>
        <dbReference type="EMBL" id="SHE90920.1"/>
    </source>
</evidence>
<keyword evidence="1" id="KW-0175">Coiled coil</keyword>
<name>A0A1M4XBX5_9FLAO</name>
<dbReference type="InterPro" id="IPR019219">
    <property type="entry name" value="DUF2130"/>
</dbReference>
<evidence type="ECO:0000313" key="3">
    <source>
        <dbReference type="Proteomes" id="UP000184406"/>
    </source>
</evidence>
<organism evidence="2 3">
    <name type="scientific">Arenibacter palladensis</name>
    <dbReference type="NCBI Taxonomy" id="237373"/>
    <lineage>
        <taxon>Bacteria</taxon>
        <taxon>Pseudomonadati</taxon>
        <taxon>Bacteroidota</taxon>
        <taxon>Flavobacteriia</taxon>
        <taxon>Flavobacteriales</taxon>
        <taxon>Flavobacteriaceae</taxon>
        <taxon>Arenibacter</taxon>
    </lineage>
</organism>
<dbReference type="Pfam" id="PF09903">
    <property type="entry name" value="DUF2130"/>
    <property type="match status" value="1"/>
</dbReference>
<evidence type="ECO:0000256" key="1">
    <source>
        <dbReference type="SAM" id="Coils"/>
    </source>
</evidence>
<gene>
    <name evidence="2" type="ORF">SAMN03080594_10218</name>
</gene>
<dbReference type="AlphaFoldDB" id="A0A1M4XBX5"/>
<dbReference type="RefSeq" id="WP_072860903.1">
    <property type="nucleotide sequence ID" value="NZ_FQUX01000002.1"/>
</dbReference>
<evidence type="ECO:0008006" key="4">
    <source>
        <dbReference type="Google" id="ProtNLM"/>
    </source>
</evidence>
<dbReference type="EMBL" id="FQUX01000002">
    <property type="protein sequence ID" value="SHE90920.1"/>
    <property type="molecule type" value="Genomic_DNA"/>
</dbReference>
<dbReference type="Proteomes" id="UP000184406">
    <property type="component" value="Unassembled WGS sequence"/>
</dbReference>
<accession>A0A1M4XBX5</accession>
<feature type="coiled-coil region" evidence="1">
    <location>
        <begin position="33"/>
        <end position="137"/>
    </location>
</feature>
<dbReference type="PIRSF" id="PIRSF005850">
    <property type="entry name" value="UCP005850"/>
    <property type="match status" value="1"/>
</dbReference>
<reference evidence="3" key="1">
    <citation type="submission" date="2016-11" db="EMBL/GenBank/DDBJ databases">
        <authorList>
            <person name="Varghese N."/>
            <person name="Submissions S."/>
        </authorList>
    </citation>
    <scope>NUCLEOTIDE SEQUENCE [LARGE SCALE GENOMIC DNA]</scope>
    <source>
        <strain evidence="3">DSM 17539</strain>
    </source>
</reference>